<feature type="transmembrane region" description="Helical" evidence="9">
    <location>
        <begin position="82"/>
        <end position="102"/>
    </location>
</feature>
<feature type="transmembrane region" description="Helical" evidence="9">
    <location>
        <begin position="273"/>
        <end position="295"/>
    </location>
</feature>
<feature type="transmembrane region" description="Helical" evidence="9">
    <location>
        <begin position="15"/>
        <end position="32"/>
    </location>
</feature>
<evidence type="ECO:0000256" key="2">
    <source>
        <dbReference type="ARBA" id="ARBA00022448"/>
    </source>
</evidence>
<dbReference type="RefSeq" id="WP_251413156.1">
    <property type="nucleotide sequence ID" value="NZ_JAMQGM010000022.1"/>
</dbReference>
<dbReference type="Pfam" id="PF07690">
    <property type="entry name" value="MFS_1"/>
    <property type="match status" value="1"/>
</dbReference>
<feature type="transmembrane region" description="Helical" evidence="9">
    <location>
        <begin position="203"/>
        <end position="222"/>
    </location>
</feature>
<evidence type="ECO:0000256" key="7">
    <source>
        <dbReference type="ARBA" id="ARBA00023251"/>
    </source>
</evidence>
<gene>
    <name evidence="11" type="ORF">M1E25_10600</name>
</gene>
<feature type="transmembrane region" description="Helical" evidence="9">
    <location>
        <begin position="394"/>
        <end position="421"/>
    </location>
</feature>
<feature type="transmembrane region" description="Helical" evidence="9">
    <location>
        <begin position="336"/>
        <end position="355"/>
    </location>
</feature>
<feature type="domain" description="Major facilitator superfamily (MFS) profile" evidence="10">
    <location>
        <begin position="17"/>
        <end position="509"/>
    </location>
</feature>
<evidence type="ECO:0000256" key="4">
    <source>
        <dbReference type="ARBA" id="ARBA00022692"/>
    </source>
</evidence>
<reference evidence="11" key="1">
    <citation type="journal article" date="2023" name="Int. J. Syst. Evol. Microbiol.">
        <title>Streptomyces meridianus sp. nov. isolated from brackish water of the Tagus estuary in Alcochete, Portugal.</title>
        <authorList>
            <person name="Santos J.D.N."/>
            <person name="Klimek D."/>
            <person name="Calusinska M."/>
            <person name="Lobo Da Cunha A."/>
            <person name="Catita J."/>
            <person name="Goncalves H."/>
            <person name="Gonzalez I."/>
            <person name="Reyes F."/>
            <person name="Lage O.M."/>
        </authorList>
    </citation>
    <scope>NUCLEOTIDE SEQUENCE</scope>
    <source>
        <strain evidence="11">MTZ3.1</strain>
    </source>
</reference>
<feature type="transmembrane region" description="Helical" evidence="9">
    <location>
        <begin position="307"/>
        <end position="324"/>
    </location>
</feature>
<dbReference type="PRINTS" id="PR01036">
    <property type="entry name" value="TCRTETB"/>
</dbReference>
<evidence type="ECO:0000256" key="1">
    <source>
        <dbReference type="ARBA" id="ARBA00004651"/>
    </source>
</evidence>
<name>A0ABT0X651_9ACTN</name>
<evidence type="ECO:0000259" key="10">
    <source>
        <dbReference type="PROSITE" id="PS50850"/>
    </source>
</evidence>
<proteinExistence type="predicted"/>
<dbReference type="PROSITE" id="PS50850">
    <property type="entry name" value="MFS"/>
    <property type="match status" value="1"/>
</dbReference>
<dbReference type="Proteomes" id="UP001167160">
    <property type="component" value="Unassembled WGS sequence"/>
</dbReference>
<dbReference type="PANTHER" id="PTHR42718">
    <property type="entry name" value="MAJOR FACILITATOR SUPERFAMILY MULTIDRUG TRANSPORTER MFSC"/>
    <property type="match status" value="1"/>
</dbReference>
<dbReference type="InterPro" id="IPR020846">
    <property type="entry name" value="MFS_dom"/>
</dbReference>
<feature type="transmembrane region" description="Helical" evidence="9">
    <location>
        <begin position="171"/>
        <end position="191"/>
    </location>
</feature>
<feature type="transmembrane region" description="Helical" evidence="9">
    <location>
        <begin position="141"/>
        <end position="159"/>
    </location>
</feature>
<dbReference type="InterPro" id="IPR036259">
    <property type="entry name" value="MFS_trans_sf"/>
</dbReference>
<accession>A0ABT0X651</accession>
<evidence type="ECO:0000256" key="9">
    <source>
        <dbReference type="SAM" id="Phobius"/>
    </source>
</evidence>
<feature type="transmembrane region" description="Helical" evidence="9">
    <location>
        <begin position="52"/>
        <end position="70"/>
    </location>
</feature>
<protein>
    <submittedName>
        <fullName evidence="11">MFS transporter</fullName>
    </submittedName>
</protein>
<dbReference type="EMBL" id="JAMQGM010000022">
    <property type="protein sequence ID" value="MCM2577800.1"/>
    <property type="molecule type" value="Genomic_DNA"/>
</dbReference>
<comment type="subcellular location">
    <subcellularLocation>
        <location evidence="1">Cell membrane</location>
        <topology evidence="1">Multi-pass membrane protein</topology>
    </subcellularLocation>
</comment>
<dbReference type="PANTHER" id="PTHR42718:SF46">
    <property type="entry name" value="BLR6921 PROTEIN"/>
    <property type="match status" value="1"/>
</dbReference>
<dbReference type="CDD" id="cd17321">
    <property type="entry name" value="MFS_MMR_MDR_like"/>
    <property type="match status" value="1"/>
</dbReference>
<evidence type="ECO:0000256" key="8">
    <source>
        <dbReference type="SAM" id="MobiDB-lite"/>
    </source>
</evidence>
<dbReference type="InterPro" id="IPR011701">
    <property type="entry name" value="MFS"/>
</dbReference>
<feature type="transmembrane region" description="Helical" evidence="9">
    <location>
        <begin position="487"/>
        <end position="505"/>
    </location>
</feature>
<dbReference type="SUPFAM" id="SSF103473">
    <property type="entry name" value="MFS general substrate transporter"/>
    <property type="match status" value="1"/>
</dbReference>
<dbReference type="Gene3D" id="1.20.1720.10">
    <property type="entry name" value="Multidrug resistance protein D"/>
    <property type="match status" value="1"/>
</dbReference>
<organism evidence="11 12">
    <name type="scientific">Streptomyces meridianus</name>
    <dbReference type="NCBI Taxonomy" id="2938945"/>
    <lineage>
        <taxon>Bacteria</taxon>
        <taxon>Bacillati</taxon>
        <taxon>Actinomycetota</taxon>
        <taxon>Actinomycetes</taxon>
        <taxon>Kitasatosporales</taxon>
        <taxon>Streptomycetaceae</taxon>
        <taxon>Streptomyces</taxon>
    </lineage>
</organism>
<dbReference type="Gene3D" id="1.20.1250.20">
    <property type="entry name" value="MFS general substrate transporter like domains"/>
    <property type="match status" value="1"/>
</dbReference>
<evidence type="ECO:0000256" key="6">
    <source>
        <dbReference type="ARBA" id="ARBA00023136"/>
    </source>
</evidence>
<keyword evidence="3" id="KW-1003">Cell membrane</keyword>
<feature type="transmembrane region" description="Helical" evidence="9">
    <location>
        <begin position="361"/>
        <end position="382"/>
    </location>
</feature>
<keyword evidence="6 9" id="KW-0472">Membrane</keyword>
<keyword evidence="5 9" id="KW-1133">Transmembrane helix</keyword>
<evidence type="ECO:0000256" key="5">
    <source>
        <dbReference type="ARBA" id="ARBA00022989"/>
    </source>
</evidence>
<evidence type="ECO:0000313" key="11">
    <source>
        <dbReference type="EMBL" id="MCM2577800.1"/>
    </source>
</evidence>
<evidence type="ECO:0000256" key="3">
    <source>
        <dbReference type="ARBA" id="ARBA00022475"/>
    </source>
</evidence>
<keyword evidence="2" id="KW-0813">Transport</keyword>
<comment type="caution">
    <text evidence="11">The sequence shown here is derived from an EMBL/GenBank/DDBJ whole genome shotgun (WGS) entry which is preliminary data.</text>
</comment>
<keyword evidence="12" id="KW-1185">Reference proteome</keyword>
<feature type="region of interest" description="Disordered" evidence="8">
    <location>
        <begin position="511"/>
        <end position="530"/>
    </location>
</feature>
<keyword evidence="4 9" id="KW-0812">Transmembrane</keyword>
<keyword evidence="7" id="KW-0046">Antibiotic resistance</keyword>
<evidence type="ECO:0000313" key="12">
    <source>
        <dbReference type="Proteomes" id="UP001167160"/>
    </source>
</evidence>
<sequence length="530" mass="55035">MTESPPADTAPPQRWVSLAATCTAAGMVWLAFADLGVALPSIADEFDSSLSALQWANNAFSLVTGALVIAAGRFGDLFGRRLMLQLGSLLLVLFSVMAALAPDVGWLVVSRGLMGIGAALILPASLALIPPEFSGREEVTAFGIWQAVAWGGLSVGPAISGLVTEGLGWRWLFWINLPLAAVTLTVVRLTTPESREQGASRRIDWPGMACIGFAVFALLYALTEGPSTGWGSPLIAGLLVATVVLAFVWYRIERRVDEPLVDLRLFRIRTYNGALAANLTMNLTFAGLSFLLVLWLENARGYNPVEAGLLMLPATVGVFLFIPLGGKLGTRWGGRLPAVTGLVLASAGLLALGFLGTDTSLWLLVGALVVIGLGLGLVSTPVADTAVGGVPIELAGTAAGVFKMSSMLGGALGVAVLTAFARGLTSNEAAGVVKASGLSSSEISRARKALVNSSSFRDAVDSLPADIRDTVVRTVVQAFTSGIADTMVAAAILTLVASLAVFLLWPRKLRDDGSGEDRSPGPAGGGADRP</sequence>
<feature type="transmembrane region" description="Helical" evidence="9">
    <location>
        <begin position="108"/>
        <end position="129"/>
    </location>
</feature>
<feature type="transmembrane region" description="Helical" evidence="9">
    <location>
        <begin position="234"/>
        <end position="252"/>
    </location>
</feature>